<evidence type="ECO:0000313" key="2">
    <source>
        <dbReference type="EMBL" id="NIJ08125.1"/>
    </source>
</evidence>
<dbReference type="Gene3D" id="3.40.630.30">
    <property type="match status" value="1"/>
</dbReference>
<evidence type="ECO:0000259" key="1">
    <source>
        <dbReference type="PROSITE" id="PS51186"/>
    </source>
</evidence>
<gene>
    <name evidence="2" type="ORF">FHS31_001735</name>
</gene>
<protein>
    <submittedName>
        <fullName evidence="2">Phosphinothricin acetyltransferase</fullName>
        <ecNumber evidence="2">2.3.1.183</ecNumber>
    </submittedName>
</protein>
<dbReference type="PANTHER" id="PTHR43072">
    <property type="entry name" value="N-ACETYLTRANSFERASE"/>
    <property type="match status" value="1"/>
</dbReference>
<keyword evidence="2" id="KW-0012">Acyltransferase</keyword>
<dbReference type="Pfam" id="PF13420">
    <property type="entry name" value="Acetyltransf_4"/>
    <property type="match status" value="1"/>
</dbReference>
<dbReference type="PROSITE" id="PS51186">
    <property type="entry name" value="GNAT"/>
    <property type="match status" value="1"/>
</dbReference>
<dbReference type="RefSeq" id="WP_167072943.1">
    <property type="nucleotide sequence ID" value="NZ_JAAOZC010000003.1"/>
</dbReference>
<dbReference type="InterPro" id="IPR000182">
    <property type="entry name" value="GNAT_dom"/>
</dbReference>
<sequence>MPIRPATPDDAPAITAIYAHHVLTGTGTFEEIPPTQADMAARLAKVLDARAPWLVSEDETGVTGFAYAAQFRDRSAYRYTAEDSIYIRPDRTGQGLGAALLDALIEASRAFGFREILAVIGDSDNAGSIGVHRRFGFTDAGVIRNVGYKFDRWLDVVFLQLSIGD</sequence>
<organism evidence="2 3">
    <name type="scientific">Sphingomonas vulcanisoli</name>
    <dbReference type="NCBI Taxonomy" id="1658060"/>
    <lineage>
        <taxon>Bacteria</taxon>
        <taxon>Pseudomonadati</taxon>
        <taxon>Pseudomonadota</taxon>
        <taxon>Alphaproteobacteria</taxon>
        <taxon>Sphingomonadales</taxon>
        <taxon>Sphingomonadaceae</taxon>
        <taxon>Sphingomonas</taxon>
    </lineage>
</organism>
<dbReference type="SUPFAM" id="SSF55729">
    <property type="entry name" value="Acyl-CoA N-acyltransferases (Nat)"/>
    <property type="match status" value="1"/>
</dbReference>
<reference evidence="2 3" key="1">
    <citation type="submission" date="2020-03" db="EMBL/GenBank/DDBJ databases">
        <title>Genomic Encyclopedia of Type Strains, Phase III (KMG-III): the genomes of soil and plant-associated and newly described type strains.</title>
        <authorList>
            <person name="Whitman W."/>
        </authorList>
    </citation>
    <scope>NUCLEOTIDE SEQUENCE [LARGE SCALE GENOMIC DNA]</scope>
    <source>
        <strain evidence="2 3">CECT 8804</strain>
    </source>
</reference>
<keyword evidence="2" id="KW-0808">Transferase</keyword>
<dbReference type="EC" id="2.3.1.183" evidence="2"/>
<evidence type="ECO:0000313" key="3">
    <source>
        <dbReference type="Proteomes" id="UP000727456"/>
    </source>
</evidence>
<name>A0ABX0TWF9_9SPHN</name>
<dbReference type="Proteomes" id="UP000727456">
    <property type="component" value="Unassembled WGS sequence"/>
</dbReference>
<keyword evidence="3" id="KW-1185">Reference proteome</keyword>
<dbReference type="GO" id="GO:0102971">
    <property type="term" value="F:phosphinothricin N-acetyltransferase activity"/>
    <property type="evidence" value="ECO:0007669"/>
    <property type="project" value="UniProtKB-EC"/>
</dbReference>
<dbReference type="PANTHER" id="PTHR43072:SF8">
    <property type="entry name" value="ACYLTRANSFERASE FABY-RELATED"/>
    <property type="match status" value="1"/>
</dbReference>
<dbReference type="EMBL" id="JAAOZC010000003">
    <property type="protein sequence ID" value="NIJ08125.1"/>
    <property type="molecule type" value="Genomic_DNA"/>
</dbReference>
<feature type="domain" description="N-acetyltransferase" evidence="1">
    <location>
        <begin position="1"/>
        <end position="164"/>
    </location>
</feature>
<proteinExistence type="predicted"/>
<comment type="caution">
    <text evidence="2">The sequence shown here is derived from an EMBL/GenBank/DDBJ whole genome shotgun (WGS) entry which is preliminary data.</text>
</comment>
<dbReference type="CDD" id="cd04301">
    <property type="entry name" value="NAT_SF"/>
    <property type="match status" value="1"/>
</dbReference>
<dbReference type="InterPro" id="IPR016181">
    <property type="entry name" value="Acyl_CoA_acyltransferase"/>
</dbReference>
<accession>A0ABX0TWF9</accession>